<dbReference type="OrthoDB" id="5704434at2"/>
<sequence length="90" mass="9810">MQAHSSSQTAIIVSCGDSGKYLTAVDIGNGIKTYDRDKVGELIYFECLQRAKSHLAEKGFQEAELQIDSVYDEMIGEAACDSSSYTIPIP</sequence>
<dbReference type="AlphaFoldDB" id="A0A135I980"/>
<organism evidence="1 2">
    <name type="scientific">Enterovibrio coralii</name>
    <dbReference type="NCBI Taxonomy" id="294935"/>
    <lineage>
        <taxon>Bacteria</taxon>
        <taxon>Pseudomonadati</taxon>
        <taxon>Pseudomonadota</taxon>
        <taxon>Gammaproteobacteria</taxon>
        <taxon>Vibrionales</taxon>
        <taxon>Vibrionaceae</taxon>
        <taxon>Enterovibrio</taxon>
    </lineage>
</organism>
<dbReference type="RefSeq" id="WP_067415279.1">
    <property type="nucleotide sequence ID" value="NZ_LNTY01000032.1"/>
</dbReference>
<proteinExistence type="predicted"/>
<keyword evidence="2" id="KW-1185">Reference proteome</keyword>
<dbReference type="Proteomes" id="UP000070529">
    <property type="component" value="Unassembled WGS sequence"/>
</dbReference>
<evidence type="ECO:0000313" key="1">
    <source>
        <dbReference type="EMBL" id="KXF82013.1"/>
    </source>
</evidence>
<dbReference type="Pfam" id="PF20090">
    <property type="entry name" value="DUF6482"/>
    <property type="match status" value="1"/>
</dbReference>
<dbReference type="EMBL" id="LNTY01000032">
    <property type="protein sequence ID" value="KXF82013.1"/>
    <property type="molecule type" value="Genomic_DNA"/>
</dbReference>
<reference evidence="1 2" key="1">
    <citation type="submission" date="2015-11" db="EMBL/GenBank/DDBJ databases">
        <title>Genomic Taxonomy of the Vibrionaceae.</title>
        <authorList>
            <person name="Gomez-Gil B."/>
            <person name="Enciso-Ibarra J."/>
        </authorList>
    </citation>
    <scope>NUCLEOTIDE SEQUENCE [LARGE SCALE GENOMIC DNA]</scope>
    <source>
        <strain evidence="1 2">CAIM 912</strain>
    </source>
</reference>
<gene>
    <name evidence="1" type="ORF">ATN88_18900</name>
</gene>
<name>A0A135I980_9GAMM</name>
<dbReference type="InterPro" id="IPR045508">
    <property type="entry name" value="DUF6482"/>
</dbReference>
<protein>
    <submittedName>
        <fullName evidence="1">Uncharacterized protein</fullName>
    </submittedName>
</protein>
<accession>A0A135I980</accession>
<comment type="caution">
    <text evidence="1">The sequence shown here is derived from an EMBL/GenBank/DDBJ whole genome shotgun (WGS) entry which is preliminary data.</text>
</comment>
<evidence type="ECO:0000313" key="2">
    <source>
        <dbReference type="Proteomes" id="UP000070529"/>
    </source>
</evidence>